<name>A0A8T2B2T9_9BRAS</name>
<comment type="caution">
    <text evidence="2">The sequence shown here is derived from an EMBL/GenBank/DDBJ whole genome shotgun (WGS) entry which is preliminary data.</text>
</comment>
<dbReference type="PANTHER" id="PTHR33067:SF9">
    <property type="entry name" value="RNA-DIRECTED DNA POLYMERASE"/>
    <property type="match status" value="1"/>
</dbReference>
<organism evidence="2 3">
    <name type="scientific">Arabidopsis thaliana x Arabidopsis arenosa</name>
    <dbReference type="NCBI Taxonomy" id="1240361"/>
    <lineage>
        <taxon>Eukaryota</taxon>
        <taxon>Viridiplantae</taxon>
        <taxon>Streptophyta</taxon>
        <taxon>Embryophyta</taxon>
        <taxon>Tracheophyta</taxon>
        <taxon>Spermatophyta</taxon>
        <taxon>Magnoliopsida</taxon>
        <taxon>eudicotyledons</taxon>
        <taxon>Gunneridae</taxon>
        <taxon>Pentapetalae</taxon>
        <taxon>rosids</taxon>
        <taxon>malvids</taxon>
        <taxon>Brassicales</taxon>
        <taxon>Brassicaceae</taxon>
        <taxon>Camelineae</taxon>
        <taxon>Arabidopsis</taxon>
    </lineage>
</organism>
<evidence type="ECO:0000256" key="1">
    <source>
        <dbReference type="SAM" id="MobiDB-lite"/>
    </source>
</evidence>
<protein>
    <submittedName>
        <fullName evidence="2">Uncharacterized protein</fullName>
    </submittedName>
</protein>
<sequence>MTTCHAVLKKSEDKFVVVEVNDADFVVAEAVSTDTNWCRPIPVQKSEKSHCDEAESTYLDTDLQDPSTRSLSVDQHHLGVDRQSSSTEAESTFDEAESSELDTEESTPDSSVDRHSPSVDRHWTRTAPYALMFPPPSKKSDQERRDEECRLKLMITTGISDEDVSLLTKDISVILVYEDPEKKPNKRLSMAISELVSAMIQCSNPEKLLDPGSFVQDCSISTGQFPHSLCDLGSSINLMPHSVAVETSTNITVGYVKELDSIEQVNMQASKLEDWSGDHLFSTRIQDQAQIGDKLLQIAEPNCKNNAEFRAADSVSIDTTRVSIDTRLDEMDHCRPHHQFRSTQPPVLVDTQNRQNQSCPTKLFFGLESLL</sequence>
<dbReference type="AlphaFoldDB" id="A0A8T2B2T9"/>
<keyword evidence="3" id="KW-1185">Reference proteome</keyword>
<evidence type="ECO:0000313" key="3">
    <source>
        <dbReference type="Proteomes" id="UP000694240"/>
    </source>
</evidence>
<feature type="compositionally biased region" description="Polar residues" evidence="1">
    <location>
        <begin position="64"/>
        <end position="73"/>
    </location>
</feature>
<gene>
    <name evidence="2" type="ORF">ISN45_Aa03g034880</name>
</gene>
<dbReference type="EMBL" id="JAEFBK010000008">
    <property type="protein sequence ID" value="KAG7579327.1"/>
    <property type="molecule type" value="Genomic_DNA"/>
</dbReference>
<feature type="compositionally biased region" description="Basic and acidic residues" evidence="1">
    <location>
        <begin position="111"/>
        <end position="123"/>
    </location>
</feature>
<feature type="region of interest" description="Disordered" evidence="1">
    <location>
        <begin position="45"/>
        <end position="123"/>
    </location>
</feature>
<feature type="compositionally biased region" description="Acidic residues" evidence="1">
    <location>
        <begin position="91"/>
        <end position="107"/>
    </location>
</feature>
<proteinExistence type="predicted"/>
<evidence type="ECO:0000313" key="2">
    <source>
        <dbReference type="EMBL" id="KAG7579327.1"/>
    </source>
</evidence>
<dbReference type="Proteomes" id="UP000694240">
    <property type="component" value="Chromosome 8"/>
</dbReference>
<dbReference type="PANTHER" id="PTHR33067">
    <property type="entry name" value="RNA-DIRECTED DNA POLYMERASE-RELATED"/>
    <property type="match status" value="1"/>
</dbReference>
<accession>A0A8T2B2T9</accession>
<reference evidence="2 3" key="1">
    <citation type="submission" date="2020-12" db="EMBL/GenBank/DDBJ databases">
        <title>Concerted genomic and epigenomic changes stabilize Arabidopsis allopolyploids.</title>
        <authorList>
            <person name="Chen Z."/>
        </authorList>
    </citation>
    <scope>NUCLEOTIDE SEQUENCE [LARGE SCALE GENOMIC DNA]</scope>
    <source>
        <strain evidence="2">Allo738</strain>
        <tissue evidence="2">Leaf</tissue>
    </source>
</reference>